<keyword evidence="2" id="KW-1003">Cell membrane</keyword>
<dbReference type="Pfam" id="PF03739">
    <property type="entry name" value="LptF_LptG"/>
    <property type="match status" value="2"/>
</dbReference>
<organism evidence="8 9">
    <name type="scientific">Jiella pelagia</name>
    <dbReference type="NCBI Taxonomy" id="2986949"/>
    <lineage>
        <taxon>Bacteria</taxon>
        <taxon>Pseudomonadati</taxon>
        <taxon>Pseudomonadota</taxon>
        <taxon>Alphaproteobacteria</taxon>
        <taxon>Hyphomicrobiales</taxon>
        <taxon>Aurantimonadaceae</taxon>
        <taxon>Jiella</taxon>
    </lineage>
</organism>
<dbReference type="Proteomes" id="UP001164020">
    <property type="component" value="Chromosome"/>
</dbReference>
<dbReference type="RefSeq" id="WP_268883015.1">
    <property type="nucleotide sequence ID" value="NZ_CP114029.1"/>
</dbReference>
<dbReference type="PANTHER" id="PTHR33529">
    <property type="entry name" value="SLR0882 PROTEIN-RELATED"/>
    <property type="match status" value="1"/>
</dbReference>
<feature type="transmembrane region" description="Helical" evidence="7">
    <location>
        <begin position="732"/>
        <end position="751"/>
    </location>
</feature>
<feature type="transmembrane region" description="Helical" evidence="7">
    <location>
        <begin position="50"/>
        <end position="77"/>
    </location>
</feature>
<protein>
    <submittedName>
        <fullName evidence="8">LPS export ABC transporter permease LptG</fullName>
    </submittedName>
</protein>
<accession>A0ABY7C644</accession>
<sequence>MTILERYVFRRGLTNSLGALGALVMIVWIVQALSRVDIVKSTASAAGNVFWIALMLLPDLAAGIVPFAILIGAIQTLNSLNGDSERAVMAASGAAPRVVAKPIIVLGVVGGIAILLVSHVVGPMSSQAFRDGIRAVNADTITLFLQPGRFEKVQDGLELSIGSARGSNITSLFIADTRDPNTELIYFAREARIAEEDGQSLLLLSDGQLHRRDVKDDSVAVVEFQSYAFDLADLKPANQSDWIRPSERSTADLISPNPADKLYREKPGSLSSELTDRMTSWLYAVAFALWAIVVAGQPRTNRQARLRCDGTGADRWSRAEGARLPRPRPGRRRVGLDACRLRPAASRHSSRRVADLDRRRHHRVDGLSAHGRGDGGHRQRHRPAVRERQDRHGRGRPMRNTTLNRYFLRLYLTSFFSTLLAVFALVYLIDMVELSRRGRTDDLGFFGAVSFSALRVPAFMEQAFPFIVLFASIFTLLNLNRRLELVVARSAGVSIWQMLMPFLAGSLFLGLVATFAYNPLAAWTKAKAETIESTVFGGSAARSGEEVWLRQNAEGVRSIIGGATVTAGGTELGKVSAFLFGADGSITQRIDADHAVLQDGRWVLSQPRVTRIGYPPSYPQQFVLPTSLKPEYIEQRVADPEATSVFALPREIEVAGSLGLNAKAFDMQYQTLLARPVLFLAMTLVAATVGTRFSRTQHAGRAIALGVLAGFSLYVITFLAKALGSNDIVPPVMAAWFPVLAAGSLGVTILLHQEDG</sequence>
<dbReference type="NCBIfam" id="TIGR04408">
    <property type="entry name" value="LptG_lptG"/>
    <property type="match status" value="1"/>
</dbReference>
<feature type="transmembrane region" description="Helical" evidence="7">
    <location>
        <begin position="406"/>
        <end position="429"/>
    </location>
</feature>
<feature type="transmembrane region" description="Helical" evidence="7">
    <location>
        <begin position="702"/>
        <end position="720"/>
    </location>
</feature>
<feature type="transmembrane region" description="Helical" evidence="7">
    <location>
        <begin position="98"/>
        <end position="121"/>
    </location>
</feature>
<evidence type="ECO:0000256" key="2">
    <source>
        <dbReference type="ARBA" id="ARBA00022475"/>
    </source>
</evidence>
<evidence type="ECO:0000256" key="4">
    <source>
        <dbReference type="ARBA" id="ARBA00022989"/>
    </source>
</evidence>
<evidence type="ECO:0000256" key="3">
    <source>
        <dbReference type="ARBA" id="ARBA00022692"/>
    </source>
</evidence>
<evidence type="ECO:0000256" key="5">
    <source>
        <dbReference type="ARBA" id="ARBA00023136"/>
    </source>
</evidence>
<evidence type="ECO:0000313" key="9">
    <source>
        <dbReference type="Proteomes" id="UP001164020"/>
    </source>
</evidence>
<evidence type="ECO:0000256" key="1">
    <source>
        <dbReference type="ARBA" id="ARBA00004651"/>
    </source>
</evidence>
<keyword evidence="3 7" id="KW-0812">Transmembrane</keyword>
<feature type="transmembrane region" description="Helical" evidence="7">
    <location>
        <begin position="462"/>
        <end position="479"/>
    </location>
</feature>
<comment type="subcellular location">
    <subcellularLocation>
        <location evidence="1">Cell membrane</location>
        <topology evidence="1">Multi-pass membrane protein</topology>
    </subcellularLocation>
</comment>
<feature type="region of interest" description="Disordered" evidence="6">
    <location>
        <begin position="317"/>
        <end position="398"/>
    </location>
</feature>
<keyword evidence="9" id="KW-1185">Reference proteome</keyword>
<dbReference type="InterPro" id="IPR030923">
    <property type="entry name" value="LptG"/>
</dbReference>
<evidence type="ECO:0000313" key="8">
    <source>
        <dbReference type="EMBL" id="WAP70519.1"/>
    </source>
</evidence>
<feature type="transmembrane region" description="Helical" evidence="7">
    <location>
        <begin position="499"/>
        <end position="517"/>
    </location>
</feature>
<name>A0ABY7C644_9HYPH</name>
<feature type="transmembrane region" description="Helical" evidence="7">
    <location>
        <begin position="12"/>
        <end position="30"/>
    </location>
</feature>
<evidence type="ECO:0000256" key="7">
    <source>
        <dbReference type="SAM" id="Phobius"/>
    </source>
</evidence>
<dbReference type="PANTHER" id="PTHR33529:SF2">
    <property type="entry name" value="LIPOPOLYSACCHARIDE EXPORT SYSTEM PERMEASE PROTEIN LPTG"/>
    <property type="match status" value="1"/>
</dbReference>
<keyword evidence="4 7" id="KW-1133">Transmembrane helix</keyword>
<dbReference type="EMBL" id="CP114029">
    <property type="protein sequence ID" value="WAP70519.1"/>
    <property type="molecule type" value="Genomic_DNA"/>
</dbReference>
<gene>
    <name evidence="8" type="primary">lptG</name>
    <name evidence="8" type="ORF">OH818_11030</name>
</gene>
<dbReference type="InterPro" id="IPR005495">
    <property type="entry name" value="LptG/LptF_permease"/>
</dbReference>
<reference evidence="8" key="1">
    <citation type="submission" date="2022-12" db="EMBL/GenBank/DDBJ databases">
        <title>Jiella pelagia sp. nov., isolated from phosphonate enriched culture of Northwest Pacific surface seawater.</title>
        <authorList>
            <person name="Shin D.Y."/>
            <person name="Hwang C.Y."/>
        </authorList>
    </citation>
    <scope>NUCLEOTIDE SEQUENCE</scope>
    <source>
        <strain evidence="8">HL-NP1</strain>
    </source>
</reference>
<feature type="transmembrane region" description="Helical" evidence="7">
    <location>
        <begin position="280"/>
        <end position="297"/>
    </location>
</feature>
<evidence type="ECO:0000256" key="6">
    <source>
        <dbReference type="SAM" id="MobiDB-lite"/>
    </source>
</evidence>
<feature type="transmembrane region" description="Helical" evidence="7">
    <location>
        <begin position="672"/>
        <end position="690"/>
    </location>
</feature>
<proteinExistence type="predicted"/>
<keyword evidence="5 7" id="KW-0472">Membrane</keyword>